<evidence type="ECO:0000313" key="2">
    <source>
        <dbReference type="Proteomes" id="UP000266723"/>
    </source>
</evidence>
<name>A0ABQ7F3S5_BRACR</name>
<dbReference type="Proteomes" id="UP000266723">
    <property type="component" value="Unassembled WGS sequence"/>
</dbReference>
<gene>
    <name evidence="1" type="ORF">DY000_02045760</name>
</gene>
<dbReference type="EMBL" id="QGKV02000297">
    <property type="protein sequence ID" value="KAF3610187.1"/>
    <property type="molecule type" value="Genomic_DNA"/>
</dbReference>
<accession>A0ABQ7F3S5</accession>
<reference evidence="1 2" key="1">
    <citation type="journal article" date="2020" name="BMC Genomics">
        <title>Intraspecific diversification of the crop wild relative Brassica cretica Lam. using demographic model selection.</title>
        <authorList>
            <person name="Kioukis A."/>
            <person name="Michalopoulou V.A."/>
            <person name="Briers L."/>
            <person name="Pirintsos S."/>
            <person name="Studholme D.J."/>
            <person name="Pavlidis P."/>
            <person name="Sarris P.F."/>
        </authorList>
    </citation>
    <scope>NUCLEOTIDE SEQUENCE [LARGE SCALE GENOMIC DNA]</scope>
    <source>
        <strain evidence="2">cv. PFS-1207/04</strain>
    </source>
</reference>
<sequence>MEENLAEVMKGMSLGEDKSIIIPEDDDYCAIKSGGRNIFGRLLNPECQNMAIPPGFEPPATVVAPEVFEKMRIYMNCTDPDERNIREARMKKTLDDLSNDPIAQRSCLHLERAPTLSVEMNRSRGRIFDFSRVQEKSLADEAESSSHGLASERNNVGEACMKKTLDDLSNDPIAQRSCLRLERAPTLSVEMNRSRGRIFDFSRVQEKSLADEAESSSHGLASERNNVGSYLADKNLSREMIGTSEGQRGLIIDQDTWDFKVKVLRYLYKDVMELLELHYRRM</sequence>
<organism evidence="1 2">
    <name type="scientific">Brassica cretica</name>
    <name type="common">Mustard</name>
    <dbReference type="NCBI Taxonomy" id="69181"/>
    <lineage>
        <taxon>Eukaryota</taxon>
        <taxon>Viridiplantae</taxon>
        <taxon>Streptophyta</taxon>
        <taxon>Embryophyta</taxon>
        <taxon>Tracheophyta</taxon>
        <taxon>Spermatophyta</taxon>
        <taxon>Magnoliopsida</taxon>
        <taxon>eudicotyledons</taxon>
        <taxon>Gunneridae</taxon>
        <taxon>Pentapetalae</taxon>
        <taxon>rosids</taxon>
        <taxon>malvids</taxon>
        <taxon>Brassicales</taxon>
        <taxon>Brassicaceae</taxon>
        <taxon>Brassiceae</taxon>
        <taxon>Brassica</taxon>
    </lineage>
</organism>
<keyword evidence="2" id="KW-1185">Reference proteome</keyword>
<proteinExistence type="predicted"/>
<evidence type="ECO:0000313" key="1">
    <source>
        <dbReference type="EMBL" id="KAF3610187.1"/>
    </source>
</evidence>
<comment type="caution">
    <text evidence="1">The sequence shown here is derived from an EMBL/GenBank/DDBJ whole genome shotgun (WGS) entry which is preliminary data.</text>
</comment>
<protein>
    <submittedName>
        <fullName evidence="1">Uncharacterized protein</fullName>
    </submittedName>
</protein>